<dbReference type="RefSeq" id="WP_054288831.1">
    <property type="nucleotide sequence ID" value="NZ_CP012752.1"/>
</dbReference>
<reference evidence="2 3" key="1">
    <citation type="submission" date="2015-07" db="EMBL/GenBank/DDBJ databases">
        <title>Genome sequencing of Kibdelosporangium phytohabitans.</title>
        <authorList>
            <person name="Qin S."/>
            <person name="Xing K."/>
        </authorList>
    </citation>
    <scope>NUCLEOTIDE SEQUENCE [LARGE SCALE GENOMIC DNA]</scope>
    <source>
        <strain evidence="2 3">KLBMP1111</strain>
    </source>
</reference>
<dbReference type="AlphaFoldDB" id="A0A0N9HY89"/>
<feature type="transmembrane region" description="Helical" evidence="1">
    <location>
        <begin position="6"/>
        <end position="28"/>
    </location>
</feature>
<gene>
    <name evidence="2" type="ORF">AOZ06_07860</name>
</gene>
<name>A0A0N9HY89_9PSEU</name>
<sequence>MTPRRFWNSVVVVVLVQLAVSITVGWYANHVAHEANQKWCGLVTTLDDAYSQSPQQPTTAIGRRIAVEMRQLREEFGC</sequence>
<dbReference type="KEGG" id="kphy:AOZ06_07860"/>
<evidence type="ECO:0000313" key="2">
    <source>
        <dbReference type="EMBL" id="ALG06859.1"/>
    </source>
</evidence>
<proteinExistence type="predicted"/>
<evidence type="ECO:0000256" key="1">
    <source>
        <dbReference type="SAM" id="Phobius"/>
    </source>
</evidence>
<dbReference type="STRING" id="860235.AOZ06_07860"/>
<keyword evidence="1" id="KW-1133">Transmembrane helix</keyword>
<dbReference type="EMBL" id="CP012752">
    <property type="protein sequence ID" value="ALG06859.1"/>
    <property type="molecule type" value="Genomic_DNA"/>
</dbReference>
<dbReference type="Proteomes" id="UP000063699">
    <property type="component" value="Chromosome"/>
</dbReference>
<accession>A0A0N9HY89</accession>
<organism evidence="2 3">
    <name type="scientific">Kibdelosporangium phytohabitans</name>
    <dbReference type="NCBI Taxonomy" id="860235"/>
    <lineage>
        <taxon>Bacteria</taxon>
        <taxon>Bacillati</taxon>
        <taxon>Actinomycetota</taxon>
        <taxon>Actinomycetes</taxon>
        <taxon>Pseudonocardiales</taxon>
        <taxon>Pseudonocardiaceae</taxon>
        <taxon>Kibdelosporangium</taxon>
    </lineage>
</organism>
<keyword evidence="1" id="KW-0812">Transmembrane</keyword>
<protein>
    <submittedName>
        <fullName evidence="2">Uncharacterized protein</fullName>
    </submittedName>
</protein>
<keyword evidence="3" id="KW-1185">Reference proteome</keyword>
<keyword evidence="1" id="KW-0472">Membrane</keyword>
<dbReference type="OrthoDB" id="3405503at2"/>
<evidence type="ECO:0000313" key="3">
    <source>
        <dbReference type="Proteomes" id="UP000063699"/>
    </source>
</evidence>